<dbReference type="RefSeq" id="WP_114844597.1">
    <property type="nucleotide sequence ID" value="NZ_JBHSPE010000001.1"/>
</dbReference>
<proteinExistence type="predicted"/>
<gene>
    <name evidence="3" type="ORF">DVJ77_06250</name>
</gene>
<sequence length="178" mass="19499">MTNKRIFTQKNAPLCVQRGNAFLASMAFALVLNVSVPAACYAAPQSQTQPPVTSRDVIGQHLMAKERLSWELAIKRDAASYKAFHAPDFFTVSGTGAADRVLSEASAMDANIQFEQCDLSGFDIHYVAENAVLITYLVKASGLDHGKAFQLDSHASSLWIKRDGKWLNVFYQATPATQ</sequence>
<evidence type="ECO:0000256" key="1">
    <source>
        <dbReference type="SAM" id="SignalP"/>
    </source>
</evidence>
<dbReference type="InterPro" id="IPR032710">
    <property type="entry name" value="NTF2-like_dom_sf"/>
</dbReference>
<comment type="caution">
    <text evidence="3">The sequence shown here is derived from an EMBL/GenBank/DDBJ whole genome shotgun (WGS) entry which is preliminary data.</text>
</comment>
<evidence type="ECO:0000259" key="2">
    <source>
        <dbReference type="Pfam" id="PF14534"/>
    </source>
</evidence>
<evidence type="ECO:0000313" key="4">
    <source>
        <dbReference type="Proteomes" id="UP000253782"/>
    </source>
</evidence>
<keyword evidence="1" id="KW-0732">Signal</keyword>
<name>A0A369UP44_9GAMM</name>
<dbReference type="AlphaFoldDB" id="A0A369UP44"/>
<dbReference type="OrthoDB" id="5955095at2"/>
<feature type="signal peptide" evidence="1">
    <location>
        <begin position="1"/>
        <end position="38"/>
    </location>
</feature>
<reference evidence="3 4" key="1">
    <citation type="submission" date="2018-07" db="EMBL/GenBank/DDBJ databases">
        <title>Dyella tabacisoli L4-6T, whole genome shotgun sequence.</title>
        <authorList>
            <person name="Zhou X.-K."/>
            <person name="Li W.-J."/>
            <person name="Duan Y.-Q."/>
        </authorList>
    </citation>
    <scope>NUCLEOTIDE SEQUENCE [LARGE SCALE GENOMIC DNA]</scope>
    <source>
        <strain evidence="3 4">L4-6</strain>
    </source>
</reference>
<feature type="domain" description="DUF4440" evidence="2">
    <location>
        <begin position="63"/>
        <end position="167"/>
    </location>
</feature>
<protein>
    <submittedName>
        <fullName evidence="3">Nuclear transport factor 2 family protein</fullName>
    </submittedName>
</protein>
<dbReference type="SUPFAM" id="SSF54427">
    <property type="entry name" value="NTF2-like"/>
    <property type="match status" value="1"/>
</dbReference>
<accession>A0A369UP44</accession>
<dbReference type="Pfam" id="PF14534">
    <property type="entry name" value="DUF4440"/>
    <property type="match status" value="1"/>
</dbReference>
<organism evidence="3 4">
    <name type="scientific">Dyella tabacisoli</name>
    <dbReference type="NCBI Taxonomy" id="2282381"/>
    <lineage>
        <taxon>Bacteria</taxon>
        <taxon>Pseudomonadati</taxon>
        <taxon>Pseudomonadota</taxon>
        <taxon>Gammaproteobacteria</taxon>
        <taxon>Lysobacterales</taxon>
        <taxon>Rhodanobacteraceae</taxon>
        <taxon>Dyella</taxon>
    </lineage>
</organism>
<feature type="chain" id="PRO_5016670399" evidence="1">
    <location>
        <begin position="39"/>
        <end position="178"/>
    </location>
</feature>
<dbReference type="InterPro" id="IPR027843">
    <property type="entry name" value="DUF4440"/>
</dbReference>
<dbReference type="EMBL" id="QQAH01000005">
    <property type="protein sequence ID" value="RDD82532.1"/>
    <property type="molecule type" value="Genomic_DNA"/>
</dbReference>
<dbReference type="Gene3D" id="3.10.450.50">
    <property type="match status" value="1"/>
</dbReference>
<evidence type="ECO:0000313" key="3">
    <source>
        <dbReference type="EMBL" id="RDD82532.1"/>
    </source>
</evidence>
<keyword evidence="4" id="KW-1185">Reference proteome</keyword>
<dbReference type="Proteomes" id="UP000253782">
    <property type="component" value="Unassembled WGS sequence"/>
</dbReference>